<evidence type="ECO:0000313" key="5">
    <source>
        <dbReference type="EMBL" id="KAF1954950.1"/>
    </source>
</evidence>
<dbReference type="PROSITE" id="PS51142">
    <property type="entry name" value="NAS"/>
    <property type="match status" value="1"/>
</dbReference>
<dbReference type="GO" id="GO:0030410">
    <property type="term" value="F:nicotianamine synthase activity"/>
    <property type="evidence" value="ECO:0007669"/>
    <property type="project" value="InterPro"/>
</dbReference>
<feature type="compositionally biased region" description="Polar residues" evidence="4">
    <location>
        <begin position="1"/>
        <end position="17"/>
    </location>
</feature>
<dbReference type="InterPro" id="IPR029063">
    <property type="entry name" value="SAM-dependent_MTases_sf"/>
</dbReference>
<dbReference type="AlphaFoldDB" id="A0A6A5TSI7"/>
<keyword evidence="6" id="KW-1185">Reference proteome</keyword>
<comment type="similarity">
    <text evidence="1">Belongs to the nicotianamine synthase (NAS)-like family.</text>
</comment>
<organism evidence="5 6">
    <name type="scientific">Byssothecium circinans</name>
    <dbReference type="NCBI Taxonomy" id="147558"/>
    <lineage>
        <taxon>Eukaryota</taxon>
        <taxon>Fungi</taxon>
        <taxon>Dikarya</taxon>
        <taxon>Ascomycota</taxon>
        <taxon>Pezizomycotina</taxon>
        <taxon>Dothideomycetes</taxon>
        <taxon>Pleosporomycetidae</taxon>
        <taxon>Pleosporales</taxon>
        <taxon>Massarineae</taxon>
        <taxon>Massarinaceae</taxon>
        <taxon>Byssothecium</taxon>
    </lineage>
</organism>
<dbReference type="EMBL" id="ML976996">
    <property type="protein sequence ID" value="KAF1954950.1"/>
    <property type="molecule type" value="Genomic_DNA"/>
</dbReference>
<proteinExistence type="inferred from homology"/>
<dbReference type="GO" id="GO:0030418">
    <property type="term" value="P:nicotianamine biosynthetic process"/>
    <property type="evidence" value="ECO:0007669"/>
    <property type="project" value="InterPro"/>
</dbReference>
<protein>
    <submittedName>
        <fullName evidence="5">Nicotianamine synthase</fullName>
    </submittedName>
</protein>
<dbReference type="PANTHER" id="PTHR32266">
    <property type="entry name" value="NICOTIANAMINE SYNTHASE 3"/>
    <property type="match status" value="1"/>
</dbReference>
<evidence type="ECO:0000256" key="4">
    <source>
        <dbReference type="SAM" id="MobiDB-lite"/>
    </source>
</evidence>
<evidence type="ECO:0000256" key="3">
    <source>
        <dbReference type="ARBA" id="ARBA00022691"/>
    </source>
</evidence>
<sequence>MVSITQLKTRTTGQKASQEAAKLSTHTPPATPTALSTAAYQLLNDLRGIYQELSYLDDLSPGEKVNGLLTRLVGLCIQPYGSEFEAQFLGIDGVSELCASLQPICAIAEGELERHWARRILDTPVSTNTSPRSLLRQFPYYTNYVDLSRLETSLLRAFLPQATTSTSPLHVAFIGSGPLPLTSFCLLDILPNVRIHNIDRDASALQASKELSEKLSIGKSMNFVHEDVSVEDDATDSDPAKGVQWEDMDVVFLAALVGMDTTAKLTILESLSRRVRPGTLILARSARGLRTVLYPVLELSEDLSRIGYDVLAELHPHTDVVNSVVVLRVRAL</sequence>
<reference evidence="5" key="1">
    <citation type="journal article" date="2020" name="Stud. Mycol.">
        <title>101 Dothideomycetes genomes: a test case for predicting lifestyles and emergence of pathogens.</title>
        <authorList>
            <person name="Haridas S."/>
            <person name="Albert R."/>
            <person name="Binder M."/>
            <person name="Bloem J."/>
            <person name="Labutti K."/>
            <person name="Salamov A."/>
            <person name="Andreopoulos B."/>
            <person name="Baker S."/>
            <person name="Barry K."/>
            <person name="Bills G."/>
            <person name="Bluhm B."/>
            <person name="Cannon C."/>
            <person name="Castanera R."/>
            <person name="Culley D."/>
            <person name="Daum C."/>
            <person name="Ezra D."/>
            <person name="Gonzalez J."/>
            <person name="Henrissat B."/>
            <person name="Kuo A."/>
            <person name="Liang C."/>
            <person name="Lipzen A."/>
            <person name="Lutzoni F."/>
            <person name="Magnuson J."/>
            <person name="Mondo S."/>
            <person name="Nolan M."/>
            <person name="Ohm R."/>
            <person name="Pangilinan J."/>
            <person name="Park H.-J."/>
            <person name="Ramirez L."/>
            <person name="Alfaro M."/>
            <person name="Sun H."/>
            <person name="Tritt A."/>
            <person name="Yoshinaga Y."/>
            <person name="Zwiers L.-H."/>
            <person name="Turgeon B."/>
            <person name="Goodwin S."/>
            <person name="Spatafora J."/>
            <person name="Crous P."/>
            <person name="Grigoriev I."/>
        </authorList>
    </citation>
    <scope>NUCLEOTIDE SEQUENCE</scope>
    <source>
        <strain evidence="5">CBS 675.92</strain>
    </source>
</reference>
<dbReference type="InterPro" id="IPR004298">
    <property type="entry name" value="Nicotian_synth"/>
</dbReference>
<dbReference type="Gene3D" id="3.40.50.150">
    <property type="entry name" value="Vaccinia Virus protein VP39"/>
    <property type="match status" value="1"/>
</dbReference>
<dbReference type="Pfam" id="PF03059">
    <property type="entry name" value="NAS"/>
    <property type="match status" value="1"/>
</dbReference>
<gene>
    <name evidence="5" type="ORF">CC80DRAFT_517198</name>
</gene>
<dbReference type="OrthoDB" id="1858069at2759"/>
<feature type="region of interest" description="Disordered" evidence="4">
    <location>
        <begin position="1"/>
        <end position="30"/>
    </location>
</feature>
<evidence type="ECO:0000256" key="2">
    <source>
        <dbReference type="ARBA" id="ARBA00022679"/>
    </source>
</evidence>
<accession>A0A6A5TSI7</accession>
<evidence type="ECO:0000313" key="6">
    <source>
        <dbReference type="Proteomes" id="UP000800035"/>
    </source>
</evidence>
<dbReference type="SUPFAM" id="SSF53335">
    <property type="entry name" value="S-adenosyl-L-methionine-dependent methyltransferases"/>
    <property type="match status" value="1"/>
</dbReference>
<name>A0A6A5TSI7_9PLEO</name>
<evidence type="ECO:0000256" key="1">
    <source>
        <dbReference type="ARBA" id="ARBA00007009"/>
    </source>
</evidence>
<keyword evidence="3" id="KW-0949">S-adenosyl-L-methionine</keyword>
<dbReference type="PANTHER" id="PTHR32266:SF12">
    <property type="entry name" value="NICOTIANAMINE SYNTHASE 3"/>
    <property type="match status" value="1"/>
</dbReference>
<dbReference type="Proteomes" id="UP000800035">
    <property type="component" value="Unassembled WGS sequence"/>
</dbReference>
<keyword evidence="2" id="KW-0808">Transferase</keyword>